<dbReference type="EMBL" id="NHTK01006112">
    <property type="protein sequence ID" value="PPQ63745.1"/>
    <property type="molecule type" value="Genomic_DNA"/>
</dbReference>
<proteinExistence type="predicted"/>
<accession>A0A409VDC9</accession>
<dbReference type="STRING" id="181874.A0A409VDC9"/>
<evidence type="ECO:0000313" key="2">
    <source>
        <dbReference type="Proteomes" id="UP000284842"/>
    </source>
</evidence>
<dbReference type="OrthoDB" id="2851338at2759"/>
<dbReference type="AlphaFoldDB" id="A0A409VDC9"/>
<evidence type="ECO:0008006" key="3">
    <source>
        <dbReference type="Google" id="ProtNLM"/>
    </source>
</evidence>
<protein>
    <recommendedName>
        <fullName evidence="3">EthD domain-containing protein</fullName>
    </recommendedName>
</protein>
<sequence>MRLAVFLLPRSYNKGHSHLLLALVVYTQTHATEQYVDLVVPMMSKAVTTLAQHASKEDGGLRLYTNSELEAIVWTFRERSEQQWTDLIQKVSIPDTTNWAIYDPLPDESIACGNLDLLSLPQSHIMVFNSMTPAAVNERDFNEWYGKEHIPLLSRAPTWLASQRYKLIDSNFQTPSYLALHFWGQEKAFDSAEYKDAINTPWKWKVVKHVLEKQRHVFHAVPSIGIDDH</sequence>
<dbReference type="Proteomes" id="UP000284842">
    <property type="component" value="Unassembled WGS sequence"/>
</dbReference>
<organism evidence="1 2">
    <name type="scientific">Panaeolus cyanescens</name>
    <dbReference type="NCBI Taxonomy" id="181874"/>
    <lineage>
        <taxon>Eukaryota</taxon>
        <taxon>Fungi</taxon>
        <taxon>Dikarya</taxon>
        <taxon>Basidiomycota</taxon>
        <taxon>Agaricomycotina</taxon>
        <taxon>Agaricomycetes</taxon>
        <taxon>Agaricomycetidae</taxon>
        <taxon>Agaricales</taxon>
        <taxon>Agaricineae</taxon>
        <taxon>Galeropsidaceae</taxon>
        <taxon>Panaeolus</taxon>
    </lineage>
</organism>
<evidence type="ECO:0000313" key="1">
    <source>
        <dbReference type="EMBL" id="PPQ63745.1"/>
    </source>
</evidence>
<gene>
    <name evidence="1" type="ORF">CVT24_004254</name>
</gene>
<name>A0A409VDC9_9AGAR</name>
<dbReference type="InParanoid" id="A0A409VDC9"/>
<keyword evidence="2" id="KW-1185">Reference proteome</keyword>
<reference evidence="1 2" key="1">
    <citation type="journal article" date="2018" name="Evol. Lett.">
        <title>Horizontal gene cluster transfer increased hallucinogenic mushroom diversity.</title>
        <authorList>
            <person name="Reynolds H.T."/>
            <person name="Vijayakumar V."/>
            <person name="Gluck-Thaler E."/>
            <person name="Korotkin H.B."/>
            <person name="Matheny P.B."/>
            <person name="Slot J.C."/>
        </authorList>
    </citation>
    <scope>NUCLEOTIDE SEQUENCE [LARGE SCALE GENOMIC DNA]</scope>
    <source>
        <strain evidence="1 2">2629</strain>
    </source>
</reference>
<comment type="caution">
    <text evidence="1">The sequence shown here is derived from an EMBL/GenBank/DDBJ whole genome shotgun (WGS) entry which is preliminary data.</text>
</comment>